<accession>A0ABY8H4B1</accession>
<protein>
    <submittedName>
        <fullName evidence="2">YggT family protein</fullName>
    </submittedName>
</protein>
<gene>
    <name evidence="2" type="ORF">P8192_08735</name>
</gene>
<keyword evidence="1" id="KW-0472">Membrane</keyword>
<sequence length="99" mass="10930">MIFVWATAYLLLMLLQMALLVRIVFDVVQSFARDWAPRGILLLIASAVYSMTDAPLRWLRSKIPPLNLGGVGIDVAFLILFVVVMLAKSIALVLAQSSL</sequence>
<evidence type="ECO:0000256" key="1">
    <source>
        <dbReference type="SAM" id="Phobius"/>
    </source>
</evidence>
<feature type="transmembrane region" description="Helical" evidence="1">
    <location>
        <begin position="71"/>
        <end position="95"/>
    </location>
</feature>
<reference evidence="2 3" key="1">
    <citation type="submission" date="2023-04" db="EMBL/GenBank/DDBJ databases">
        <title>Funneling lignin-derived compounds into biodiesel using alkali-halophilic Citricoccus sp. P2.</title>
        <authorList>
            <person name="Luo C.-B."/>
        </authorList>
    </citation>
    <scope>NUCLEOTIDE SEQUENCE [LARGE SCALE GENOMIC DNA]</scope>
    <source>
        <strain evidence="2 3">P2</strain>
    </source>
</reference>
<keyword evidence="1" id="KW-1133">Transmembrane helix</keyword>
<dbReference type="Proteomes" id="UP001219037">
    <property type="component" value="Chromosome"/>
</dbReference>
<dbReference type="RefSeq" id="WP_278156280.1">
    <property type="nucleotide sequence ID" value="NZ_CP121252.1"/>
</dbReference>
<proteinExistence type="predicted"/>
<keyword evidence="1" id="KW-0812">Transmembrane</keyword>
<organism evidence="2 3">
    <name type="scientific">Citricoccus muralis</name>
    <dbReference type="NCBI Taxonomy" id="169134"/>
    <lineage>
        <taxon>Bacteria</taxon>
        <taxon>Bacillati</taxon>
        <taxon>Actinomycetota</taxon>
        <taxon>Actinomycetes</taxon>
        <taxon>Micrococcales</taxon>
        <taxon>Micrococcaceae</taxon>
        <taxon>Citricoccus</taxon>
    </lineage>
</organism>
<feature type="transmembrane region" description="Helical" evidence="1">
    <location>
        <begin position="40"/>
        <end position="59"/>
    </location>
</feature>
<evidence type="ECO:0000313" key="2">
    <source>
        <dbReference type="EMBL" id="WFP15497.1"/>
    </source>
</evidence>
<name>A0ABY8H4B1_9MICC</name>
<dbReference type="EMBL" id="CP121252">
    <property type="protein sequence ID" value="WFP15497.1"/>
    <property type="molecule type" value="Genomic_DNA"/>
</dbReference>
<dbReference type="Pfam" id="PF02325">
    <property type="entry name" value="CCB3_YggT"/>
    <property type="match status" value="1"/>
</dbReference>
<dbReference type="InterPro" id="IPR003425">
    <property type="entry name" value="CCB3/YggT"/>
</dbReference>
<evidence type="ECO:0000313" key="3">
    <source>
        <dbReference type="Proteomes" id="UP001219037"/>
    </source>
</evidence>
<keyword evidence="3" id="KW-1185">Reference proteome</keyword>
<feature type="transmembrane region" description="Helical" evidence="1">
    <location>
        <begin position="6"/>
        <end position="28"/>
    </location>
</feature>